<feature type="transmembrane region" description="Helical" evidence="1">
    <location>
        <begin position="21"/>
        <end position="39"/>
    </location>
</feature>
<dbReference type="AlphaFoldDB" id="A0A1S1U5I3"/>
<accession>A0A1S1U5I3</accession>
<proteinExistence type="predicted"/>
<protein>
    <recommendedName>
        <fullName evidence="4">VanZ-like domain-containing protein</fullName>
    </recommendedName>
</protein>
<organism evidence="2 3">
    <name type="scientific">Janthinobacterium lividum</name>
    <dbReference type="NCBI Taxonomy" id="29581"/>
    <lineage>
        <taxon>Bacteria</taxon>
        <taxon>Pseudomonadati</taxon>
        <taxon>Pseudomonadota</taxon>
        <taxon>Betaproteobacteria</taxon>
        <taxon>Burkholderiales</taxon>
        <taxon>Oxalobacteraceae</taxon>
        <taxon>Janthinobacterium</taxon>
    </lineage>
</organism>
<keyword evidence="1" id="KW-0472">Membrane</keyword>
<evidence type="ECO:0000313" key="2">
    <source>
        <dbReference type="EMBL" id="OHV95044.1"/>
    </source>
</evidence>
<name>A0A1S1U5I3_9BURK</name>
<evidence type="ECO:0008006" key="4">
    <source>
        <dbReference type="Google" id="ProtNLM"/>
    </source>
</evidence>
<evidence type="ECO:0000256" key="1">
    <source>
        <dbReference type="SAM" id="Phobius"/>
    </source>
</evidence>
<reference evidence="2 3" key="1">
    <citation type="submission" date="2015-06" db="EMBL/GenBank/DDBJ databases">
        <title>Draft genome sequencing of a biphenyl-degrading bacterium, Janthinobacterium lividum MEG1.</title>
        <authorList>
            <person name="Shimodaira J."/>
            <person name="Hatta T."/>
        </authorList>
    </citation>
    <scope>NUCLEOTIDE SEQUENCE [LARGE SCALE GENOMIC DNA]</scope>
    <source>
        <strain evidence="2 3">MEG1</strain>
    </source>
</reference>
<dbReference type="NCBIfam" id="NF037970">
    <property type="entry name" value="vanZ_1"/>
    <property type="match status" value="1"/>
</dbReference>
<keyword evidence="1" id="KW-1133">Transmembrane helix</keyword>
<gene>
    <name evidence="2" type="ORF">AKG95_22440</name>
</gene>
<dbReference type="EMBL" id="LFKP01000011">
    <property type="protein sequence ID" value="OHV95044.1"/>
    <property type="molecule type" value="Genomic_DNA"/>
</dbReference>
<feature type="transmembrane region" description="Helical" evidence="1">
    <location>
        <begin position="45"/>
        <end position="64"/>
    </location>
</feature>
<feature type="transmembrane region" description="Helical" evidence="1">
    <location>
        <begin position="76"/>
        <end position="94"/>
    </location>
</feature>
<dbReference type="Proteomes" id="UP000179840">
    <property type="component" value="Unassembled WGS sequence"/>
</dbReference>
<sequence>MPVSLPELCFADRHARLRYRTALVLYALVILVGDIPGVRADVGQYASGGVLHSFGYGVLALILFSGTGGGMARRALLSVLMVAAMGALDEFIQSFLPYRRGAVSDWVVDITAATAVCLPLCFLWPKMVASALGKGTPQPNA</sequence>
<evidence type="ECO:0000313" key="3">
    <source>
        <dbReference type="Proteomes" id="UP000179840"/>
    </source>
</evidence>
<dbReference type="RefSeq" id="WP_071079110.1">
    <property type="nucleotide sequence ID" value="NZ_LFKP01000011.1"/>
</dbReference>
<keyword evidence="1" id="KW-0812">Transmembrane</keyword>
<feature type="transmembrane region" description="Helical" evidence="1">
    <location>
        <begin position="106"/>
        <end position="124"/>
    </location>
</feature>
<comment type="caution">
    <text evidence="2">The sequence shown here is derived from an EMBL/GenBank/DDBJ whole genome shotgun (WGS) entry which is preliminary data.</text>
</comment>